<evidence type="ECO:0000259" key="2">
    <source>
        <dbReference type="Pfam" id="PF14028"/>
    </source>
</evidence>
<keyword evidence="4" id="KW-1185">Reference proteome</keyword>
<evidence type="ECO:0000313" key="4">
    <source>
        <dbReference type="Proteomes" id="UP000252914"/>
    </source>
</evidence>
<proteinExistence type="predicted"/>
<evidence type="ECO:0000313" key="3">
    <source>
        <dbReference type="EMBL" id="RCG26021.1"/>
    </source>
</evidence>
<protein>
    <recommendedName>
        <fullName evidence="2">Thiopeptide-type bacteriocin biosynthesis domain-containing protein</fullName>
    </recommendedName>
</protein>
<dbReference type="Proteomes" id="UP000252914">
    <property type="component" value="Unassembled WGS sequence"/>
</dbReference>
<feature type="region of interest" description="Disordered" evidence="1">
    <location>
        <begin position="1"/>
        <end position="45"/>
    </location>
</feature>
<reference evidence="3 4" key="1">
    <citation type="submission" date="2018-06" db="EMBL/GenBank/DDBJ databases">
        <title>Streptomyces reniochalinae sp. nov. and Streptomyces diacarnus sp. nov. from marine sponges.</title>
        <authorList>
            <person name="Li L."/>
        </authorList>
    </citation>
    <scope>NUCLEOTIDE SEQUENCE [LARGE SCALE GENOMIC DNA]</scope>
    <source>
        <strain evidence="3 4">LHW51701</strain>
    </source>
</reference>
<accession>A0A367F6Z4</accession>
<name>A0A367F6Z4_9ACTN</name>
<feature type="domain" description="Thiopeptide-type bacteriocin biosynthesis" evidence="2">
    <location>
        <begin position="53"/>
        <end position="327"/>
    </location>
</feature>
<dbReference type="AlphaFoldDB" id="A0A367F6Z4"/>
<evidence type="ECO:0000256" key="1">
    <source>
        <dbReference type="SAM" id="MobiDB-lite"/>
    </source>
</evidence>
<feature type="compositionally biased region" description="Low complexity" evidence="1">
    <location>
        <begin position="23"/>
        <end position="45"/>
    </location>
</feature>
<comment type="caution">
    <text evidence="3">The sequence shown here is derived from an EMBL/GenBank/DDBJ whole genome shotgun (WGS) entry which is preliminary data.</text>
</comment>
<dbReference type="InterPro" id="IPR023809">
    <property type="entry name" value="Thiopep_bacteriocin_synth_dom"/>
</dbReference>
<dbReference type="RefSeq" id="WP_114021176.1">
    <property type="nucleotide sequence ID" value="NZ_QOIN01000035.1"/>
</dbReference>
<dbReference type="EMBL" id="QOIN01000035">
    <property type="protein sequence ID" value="RCG26021.1"/>
    <property type="molecule type" value="Genomic_DNA"/>
</dbReference>
<dbReference type="Pfam" id="PF14028">
    <property type="entry name" value="Lant_dehydr_C"/>
    <property type="match status" value="1"/>
</dbReference>
<feature type="compositionally biased region" description="Gly residues" evidence="1">
    <location>
        <begin position="1"/>
        <end position="22"/>
    </location>
</feature>
<organism evidence="3 4">
    <name type="scientific">Streptomyces diacarni</name>
    <dbReference type="NCBI Taxonomy" id="2800381"/>
    <lineage>
        <taxon>Bacteria</taxon>
        <taxon>Bacillati</taxon>
        <taxon>Actinomycetota</taxon>
        <taxon>Actinomycetes</taxon>
        <taxon>Kitasatosporales</taxon>
        <taxon>Streptomycetaceae</taxon>
        <taxon>Streptomyces</taxon>
    </lineage>
</organism>
<gene>
    <name evidence="3" type="ORF">DTL70_08065</name>
</gene>
<sequence length="335" mass="35258">MTGTGPGTGSGTGTGPGTGSGTGTATRPPRAYAAPSRENAAPGDVPGAPAADWWYVRAYPGGPGAMDAAVRAALPWLAARAAELDAPAWHFLRFWDATGHHLRLRLRCTPDQADALHARTDELRALLTDLPQGAEGHAGEAGGGLLPAEPSMAPRRQPVGVSPAPYAPELAKYGGVHGIHLAEDVFTDGCALLAETDLVAHPAAHARAAAAVALTQALVTACLAPGERDAFWTAHRRRWLARLRMALPADETRQRLNSLASAVRDAPWPQGAVRARLDAHVRVTRGVLDRCTVTRVPVPRAELLLHHVHMAHNRLGFPPPEEAALVLVARGLMAP</sequence>